<sequence length="354" mass="40834">MSILRFLLFPLSFIYGIVTYLRNKFYDWGIFKSQKFNLPIISVGNLEVGGSGKTPMVEYLINLLKNDYKLATLSRGYGRKTTGFRWVKPDDNATLTGDEPLQISQKFTDINVAVCENRAYGITEIQKQHQLILMDDAFQHRAVKPGFSILLFDYHQLRKTKLLLPAGNYRELFSGRKRANILVVTKCPNQISESEKQHLAKIVKPYPHHNLFFTNIVYSTHLNHVFNNTELAIDLICKKTAVLLLTGIAKPEPLINEIKKYSTNILHHAYADHHAFSQKNMLKLVADFEALKSNKKIIITTQKDAVRLRTDNFTKLLNNLPIYEWPININFVNNTAINFDNLIKEYAQLYQRIS</sequence>
<comment type="similarity">
    <text evidence="13">Belongs to the LpxK family.</text>
</comment>
<evidence type="ECO:0000256" key="8">
    <source>
        <dbReference type="ARBA" id="ARBA00022741"/>
    </source>
</evidence>
<reference evidence="15" key="1">
    <citation type="journal article" date="2019" name="Int. J. Syst. Evol. Microbiol.">
        <title>The Global Catalogue of Microorganisms (GCM) 10K type strain sequencing project: providing services to taxonomists for standard genome sequencing and annotation.</title>
        <authorList>
            <consortium name="The Broad Institute Genomics Platform"/>
            <consortium name="The Broad Institute Genome Sequencing Center for Infectious Disease"/>
            <person name="Wu L."/>
            <person name="Ma J."/>
        </authorList>
    </citation>
    <scope>NUCLEOTIDE SEQUENCE [LARGE SCALE GENOMIC DNA]</scope>
    <source>
        <strain evidence="15">KCTC 42456</strain>
    </source>
</reference>
<comment type="catalytic activity">
    <reaction evidence="13">
        <text>a lipid A disaccharide + ATP = a lipid IVA + ADP + H(+)</text>
        <dbReference type="Rhea" id="RHEA:67840"/>
        <dbReference type="ChEBI" id="CHEBI:15378"/>
        <dbReference type="ChEBI" id="CHEBI:30616"/>
        <dbReference type="ChEBI" id="CHEBI:176343"/>
        <dbReference type="ChEBI" id="CHEBI:176425"/>
        <dbReference type="ChEBI" id="CHEBI:456216"/>
        <dbReference type="EC" id="2.7.1.130"/>
    </reaction>
</comment>
<comment type="caution">
    <text evidence="14">The sequence shown here is derived from an EMBL/GenBank/DDBJ whole genome shotgun (WGS) entry which is preliminary data.</text>
</comment>
<gene>
    <name evidence="13 14" type="primary">lpxK</name>
    <name evidence="14" type="ORF">ACFSSE_04135</name>
</gene>
<dbReference type="GO" id="GO:0009029">
    <property type="term" value="F:lipid-A 4'-kinase activity"/>
    <property type="evidence" value="ECO:0007669"/>
    <property type="project" value="UniProtKB-EC"/>
</dbReference>
<accession>A0ABW5TQ47</accession>
<dbReference type="InterPro" id="IPR027417">
    <property type="entry name" value="P-loop_NTPase"/>
</dbReference>
<name>A0ABW5TQ47_9SPHI</name>
<keyword evidence="11 13" id="KW-0443">Lipid metabolism</keyword>
<evidence type="ECO:0000256" key="13">
    <source>
        <dbReference type="HAMAP-Rule" id="MF_00409"/>
    </source>
</evidence>
<keyword evidence="8 13" id="KW-0547">Nucleotide-binding</keyword>
<dbReference type="SUPFAM" id="SSF52540">
    <property type="entry name" value="P-loop containing nucleoside triphosphate hydrolases"/>
    <property type="match status" value="1"/>
</dbReference>
<dbReference type="PANTHER" id="PTHR42724">
    <property type="entry name" value="TETRAACYLDISACCHARIDE 4'-KINASE"/>
    <property type="match status" value="1"/>
</dbReference>
<keyword evidence="7 13" id="KW-0808">Transferase</keyword>
<dbReference type="EMBL" id="JBHULV010000008">
    <property type="protein sequence ID" value="MFD2730883.1"/>
    <property type="molecule type" value="Genomic_DNA"/>
</dbReference>
<keyword evidence="10 13" id="KW-0067">ATP-binding</keyword>
<organism evidence="14 15">
    <name type="scientific">Pedobacter alpinus</name>
    <dbReference type="NCBI Taxonomy" id="1590643"/>
    <lineage>
        <taxon>Bacteria</taxon>
        <taxon>Pseudomonadati</taxon>
        <taxon>Bacteroidota</taxon>
        <taxon>Sphingobacteriia</taxon>
        <taxon>Sphingobacteriales</taxon>
        <taxon>Sphingobacteriaceae</taxon>
        <taxon>Pedobacter</taxon>
    </lineage>
</organism>
<comment type="function">
    <text evidence="1 13">Transfers the gamma-phosphate of ATP to the 4'-position of a tetraacyldisaccharide 1-phosphate intermediate (termed DS-1-P) to form tetraacyldisaccharide 1,4'-bis-phosphate (lipid IVA).</text>
</comment>
<keyword evidence="5 13" id="KW-0444">Lipid biosynthesis</keyword>
<dbReference type="PANTHER" id="PTHR42724:SF1">
    <property type="entry name" value="TETRAACYLDISACCHARIDE 4'-KINASE, MITOCHONDRIAL-RELATED"/>
    <property type="match status" value="1"/>
</dbReference>
<evidence type="ECO:0000256" key="7">
    <source>
        <dbReference type="ARBA" id="ARBA00022679"/>
    </source>
</evidence>
<evidence type="ECO:0000256" key="2">
    <source>
        <dbReference type="ARBA" id="ARBA00004870"/>
    </source>
</evidence>
<evidence type="ECO:0000256" key="3">
    <source>
        <dbReference type="ARBA" id="ARBA00012071"/>
    </source>
</evidence>
<keyword evidence="9 13" id="KW-0418">Kinase</keyword>
<dbReference type="RefSeq" id="WP_379041311.1">
    <property type="nucleotide sequence ID" value="NZ_JBHSKW010000009.1"/>
</dbReference>
<comment type="pathway">
    <text evidence="2 13">Glycolipid biosynthesis; lipid IV(A) biosynthesis; lipid IV(A) from (3R)-3-hydroxytetradecanoyl-[acyl-carrier-protein] and UDP-N-acetyl-alpha-D-glucosamine: step 6/6.</text>
</comment>
<evidence type="ECO:0000256" key="9">
    <source>
        <dbReference type="ARBA" id="ARBA00022777"/>
    </source>
</evidence>
<protein>
    <recommendedName>
        <fullName evidence="4 13">Tetraacyldisaccharide 4'-kinase</fullName>
        <ecNumber evidence="3 13">2.7.1.130</ecNumber>
    </recommendedName>
    <alternativeName>
        <fullName evidence="12 13">Lipid A 4'-kinase</fullName>
    </alternativeName>
</protein>
<dbReference type="Proteomes" id="UP001597546">
    <property type="component" value="Unassembled WGS sequence"/>
</dbReference>
<dbReference type="NCBIfam" id="TIGR00682">
    <property type="entry name" value="lpxK"/>
    <property type="match status" value="1"/>
</dbReference>
<keyword evidence="6 13" id="KW-0441">Lipid A biosynthesis</keyword>
<dbReference type="InterPro" id="IPR003758">
    <property type="entry name" value="LpxK"/>
</dbReference>
<proteinExistence type="inferred from homology"/>
<evidence type="ECO:0000256" key="1">
    <source>
        <dbReference type="ARBA" id="ARBA00002274"/>
    </source>
</evidence>
<evidence type="ECO:0000256" key="11">
    <source>
        <dbReference type="ARBA" id="ARBA00023098"/>
    </source>
</evidence>
<evidence type="ECO:0000256" key="6">
    <source>
        <dbReference type="ARBA" id="ARBA00022556"/>
    </source>
</evidence>
<feature type="binding site" evidence="13">
    <location>
        <begin position="47"/>
        <end position="54"/>
    </location>
    <ligand>
        <name>ATP</name>
        <dbReference type="ChEBI" id="CHEBI:30616"/>
    </ligand>
</feature>
<dbReference type="Pfam" id="PF02606">
    <property type="entry name" value="LpxK"/>
    <property type="match status" value="1"/>
</dbReference>
<evidence type="ECO:0000256" key="12">
    <source>
        <dbReference type="ARBA" id="ARBA00029757"/>
    </source>
</evidence>
<evidence type="ECO:0000256" key="5">
    <source>
        <dbReference type="ARBA" id="ARBA00022516"/>
    </source>
</evidence>
<dbReference type="HAMAP" id="MF_00409">
    <property type="entry name" value="LpxK"/>
    <property type="match status" value="1"/>
</dbReference>
<dbReference type="EC" id="2.7.1.130" evidence="3 13"/>
<evidence type="ECO:0000313" key="14">
    <source>
        <dbReference type="EMBL" id="MFD2730883.1"/>
    </source>
</evidence>
<keyword evidence="15" id="KW-1185">Reference proteome</keyword>
<evidence type="ECO:0000256" key="4">
    <source>
        <dbReference type="ARBA" id="ARBA00016436"/>
    </source>
</evidence>
<evidence type="ECO:0000256" key="10">
    <source>
        <dbReference type="ARBA" id="ARBA00022840"/>
    </source>
</evidence>
<evidence type="ECO:0000313" key="15">
    <source>
        <dbReference type="Proteomes" id="UP001597546"/>
    </source>
</evidence>